<dbReference type="EMBL" id="CP088295">
    <property type="protein sequence ID" value="UUY05638.1"/>
    <property type="molecule type" value="Genomic_DNA"/>
</dbReference>
<sequence>MTIAVVVAICIVLLVLAFLAPRLSRHPERATHKAFGSGGRIANLAPGRLGTWLAKPFHSSSKAAGRSADAGRKGRGKLPL</sequence>
<reference evidence="3" key="1">
    <citation type="submission" date="2021-11" db="EMBL/GenBank/DDBJ databases">
        <title>Cultivation dependent microbiological survey of springs from the worlds oldest radium mine currently devoted to the extraction of radon-saturated water.</title>
        <authorList>
            <person name="Kapinusova G."/>
            <person name="Smrhova T."/>
            <person name="Strejcek M."/>
            <person name="Suman J."/>
            <person name="Jani K."/>
            <person name="Pajer P."/>
            <person name="Uhlik O."/>
        </authorList>
    </citation>
    <scope>NUCLEOTIDE SEQUENCE [LARGE SCALE GENOMIC DNA]</scope>
    <source>
        <strain evidence="3">J379</strain>
    </source>
</reference>
<keyword evidence="3" id="KW-1185">Reference proteome</keyword>
<evidence type="ECO:0000313" key="3">
    <source>
        <dbReference type="Proteomes" id="UP001058860"/>
    </source>
</evidence>
<feature type="region of interest" description="Disordered" evidence="1">
    <location>
        <begin position="58"/>
        <end position="80"/>
    </location>
</feature>
<dbReference type="Pfam" id="PF19949">
    <property type="entry name" value="DUF6411"/>
    <property type="match status" value="1"/>
</dbReference>
<dbReference type="Proteomes" id="UP001058860">
    <property type="component" value="Chromosome"/>
</dbReference>
<organism evidence="2 3">
    <name type="scientific">Svornostia abyssi</name>
    <dbReference type="NCBI Taxonomy" id="2898438"/>
    <lineage>
        <taxon>Bacteria</taxon>
        <taxon>Bacillati</taxon>
        <taxon>Actinomycetota</taxon>
        <taxon>Thermoleophilia</taxon>
        <taxon>Solirubrobacterales</taxon>
        <taxon>Baekduiaceae</taxon>
        <taxon>Svornostia</taxon>
    </lineage>
</organism>
<dbReference type="InterPro" id="IPR045636">
    <property type="entry name" value="DUF6411"/>
</dbReference>
<evidence type="ECO:0000313" key="2">
    <source>
        <dbReference type="EMBL" id="UUY05638.1"/>
    </source>
</evidence>
<protein>
    <submittedName>
        <fullName evidence="2">DUF6411 family protein</fullName>
    </submittedName>
</protein>
<evidence type="ECO:0000256" key="1">
    <source>
        <dbReference type="SAM" id="MobiDB-lite"/>
    </source>
</evidence>
<dbReference type="RefSeq" id="WP_353866083.1">
    <property type="nucleotide sequence ID" value="NZ_CP088295.1"/>
</dbReference>
<gene>
    <name evidence="2" type="ORF">LRS13_09005</name>
</gene>
<name>A0ABY5PLT1_9ACTN</name>
<proteinExistence type="predicted"/>
<accession>A0ABY5PLT1</accession>